<dbReference type="EMBL" id="JANQBD010000006">
    <property type="protein sequence ID" value="MCR8631524.1"/>
    <property type="molecule type" value="Genomic_DNA"/>
</dbReference>
<protein>
    <submittedName>
        <fullName evidence="2">DUF4236 domain-containing protein</fullName>
    </submittedName>
</protein>
<dbReference type="RefSeq" id="WP_258213123.1">
    <property type="nucleotide sequence ID" value="NZ_JANQBD010000006.1"/>
</dbReference>
<evidence type="ECO:0000313" key="2">
    <source>
        <dbReference type="EMBL" id="MCR8631524.1"/>
    </source>
</evidence>
<organism evidence="2 3">
    <name type="scientific">Paenibacillus radicis</name>
    <name type="common">ex Xue et al. 2023</name>
    <dbReference type="NCBI Taxonomy" id="2972489"/>
    <lineage>
        <taxon>Bacteria</taxon>
        <taxon>Bacillati</taxon>
        <taxon>Bacillota</taxon>
        <taxon>Bacilli</taxon>
        <taxon>Bacillales</taxon>
        <taxon>Paenibacillaceae</taxon>
        <taxon>Paenibacillus</taxon>
    </lineage>
</organism>
<feature type="domain" description="DUF4236" evidence="1">
    <location>
        <begin position="3"/>
        <end position="57"/>
    </location>
</feature>
<dbReference type="InterPro" id="IPR025330">
    <property type="entry name" value="DUF4236"/>
</dbReference>
<name>A0ABT1YEA8_9BACL</name>
<evidence type="ECO:0000259" key="1">
    <source>
        <dbReference type="Pfam" id="PF14020"/>
    </source>
</evidence>
<gene>
    <name evidence="2" type="ORF">NV381_09940</name>
</gene>
<evidence type="ECO:0000313" key="3">
    <source>
        <dbReference type="Proteomes" id="UP001300012"/>
    </source>
</evidence>
<dbReference type="Pfam" id="PF14020">
    <property type="entry name" value="DUF4236"/>
    <property type="match status" value="1"/>
</dbReference>
<keyword evidence="3" id="KW-1185">Reference proteome</keyword>
<sequence length="367" mass="41973">MGFGFRKSIKIAPGIRLNMGSKSAGLSFGAKGLRYSVNSRTGSRVTASIPGTGISYTTSGTSGRARRTQAYRRQNELAKLQREYEKMQELQKARHEVESYENHIEMIHSIHKECDDLIDWSTVLSCPEPFLKGQAGPKESAAESALVNFKPRFFDKLFKRIERKREALSKKILDGRREDLEEYRIWEETVLLAKRINNGDTEGYLQVIEEMNPLDDLAEFGSGFEFYVGDDPNLIVVEFEVNSERVVPREVKTLTKTGKLSIKEISKSKYYDLEQDYVCSCVIRIARDMFALLPINQIFIHAIDERINSSNGLLERVPILSARIDRQILNKLNLDAIDCSDAMKNFDHRMKFLKTSGFQPILRLEVE</sequence>
<comment type="caution">
    <text evidence="2">The sequence shown here is derived from an EMBL/GenBank/DDBJ whole genome shotgun (WGS) entry which is preliminary data.</text>
</comment>
<dbReference type="Proteomes" id="UP001300012">
    <property type="component" value="Unassembled WGS sequence"/>
</dbReference>
<proteinExistence type="predicted"/>
<reference evidence="2 3" key="1">
    <citation type="submission" date="2022-08" db="EMBL/GenBank/DDBJ databases">
        <title>Paenibacillus endoradicis sp. nov., Paenibacillus radicibacter sp. nov and Paenibacillus pararadicis sp. nov., three cold-adapted plant growth-promoting bacteria isolated from root of Larix gmelinii in Great Khingan.</title>
        <authorList>
            <person name="Xue H."/>
        </authorList>
    </citation>
    <scope>NUCLEOTIDE SEQUENCE [LARGE SCALE GENOMIC DNA]</scope>
    <source>
        <strain evidence="2 3">N5-1-1-5</strain>
    </source>
</reference>
<accession>A0ABT1YEA8</accession>